<sequence length="339" mass="37219">MSKRVLVTGANGHLGSVLAQRLVEQGFNVRASVRNRSQIKPELGYEQVYADLMDIDSLQQALVGVDTLYQVAAVFKHWSRNPKSEIIQPNVEGTRNILRAAAQAGVKRVVYVSSIAAVDKNNPQRQTPADETTWNQYTYGNPYYQSKIASEQLAWTLAQEYGLDMVAGLPGTIIGDPNGRTTPSLGILELVLSNKLPLDINMDFNFVDVADVAEGLIAAERQGRAGERYILANDQSLPLRRLFEIGQEFNPKINIPMRVSKGITRVAASMMEVVANLTGREPLILRSQVGLYCGVEQRLSIAKAKRELGYNPLPAVEAVRKTFAILAQQSAKQVAVGQA</sequence>
<dbReference type="InterPro" id="IPR036291">
    <property type="entry name" value="NAD(P)-bd_dom_sf"/>
</dbReference>
<dbReference type="AlphaFoldDB" id="A0A0N8GSV8"/>
<evidence type="ECO:0000256" key="1">
    <source>
        <dbReference type="ARBA" id="ARBA00023002"/>
    </source>
</evidence>
<dbReference type="InterPro" id="IPR001509">
    <property type="entry name" value="Epimerase_deHydtase"/>
</dbReference>
<dbReference type="EMBL" id="LGKP01000012">
    <property type="protein sequence ID" value="KPL90378.1"/>
    <property type="molecule type" value="Genomic_DNA"/>
</dbReference>
<keyword evidence="1" id="KW-0560">Oxidoreductase</keyword>
<feature type="domain" description="NAD-dependent epimerase/dehydratase" evidence="3">
    <location>
        <begin position="5"/>
        <end position="230"/>
    </location>
</feature>
<reference evidence="4 5" key="1">
    <citation type="submission" date="2015-07" db="EMBL/GenBank/DDBJ databases">
        <title>Whole genome sequence of Herpetosiphon geysericola DSM 7119.</title>
        <authorList>
            <person name="Hemp J."/>
            <person name="Ward L.M."/>
            <person name="Pace L.A."/>
            <person name="Fischer W.W."/>
        </authorList>
    </citation>
    <scope>NUCLEOTIDE SEQUENCE [LARGE SCALE GENOMIC DNA]</scope>
    <source>
        <strain evidence="4 5">DSM 7119</strain>
    </source>
</reference>
<dbReference type="OrthoDB" id="9807212at2"/>
<gene>
    <name evidence="4" type="ORF">SE18_07150</name>
</gene>
<dbReference type="PANTHER" id="PTHR10366">
    <property type="entry name" value="NAD DEPENDENT EPIMERASE/DEHYDRATASE"/>
    <property type="match status" value="1"/>
</dbReference>
<dbReference type="SUPFAM" id="SSF51735">
    <property type="entry name" value="NAD(P)-binding Rossmann-fold domains"/>
    <property type="match status" value="1"/>
</dbReference>
<comment type="caution">
    <text evidence="4">The sequence shown here is derived from an EMBL/GenBank/DDBJ whole genome shotgun (WGS) entry which is preliminary data.</text>
</comment>
<organism evidence="4 5">
    <name type="scientific">Herpetosiphon geysericola</name>
    <dbReference type="NCBI Taxonomy" id="70996"/>
    <lineage>
        <taxon>Bacteria</taxon>
        <taxon>Bacillati</taxon>
        <taxon>Chloroflexota</taxon>
        <taxon>Chloroflexia</taxon>
        <taxon>Herpetosiphonales</taxon>
        <taxon>Herpetosiphonaceae</taxon>
        <taxon>Herpetosiphon</taxon>
    </lineage>
</organism>
<comment type="similarity">
    <text evidence="2">Belongs to the NAD(P)-dependent epimerase/dehydratase family. Dihydroflavonol-4-reductase subfamily.</text>
</comment>
<evidence type="ECO:0000313" key="4">
    <source>
        <dbReference type="EMBL" id="KPL90378.1"/>
    </source>
</evidence>
<dbReference type="RefSeq" id="WP_054533745.1">
    <property type="nucleotide sequence ID" value="NZ_LGKP01000012.1"/>
</dbReference>
<dbReference type="STRING" id="70996.SE18_07150"/>
<accession>A0A0N8GSV8</accession>
<protein>
    <recommendedName>
        <fullName evidence="3">NAD-dependent epimerase/dehydratase domain-containing protein</fullName>
    </recommendedName>
</protein>
<evidence type="ECO:0000259" key="3">
    <source>
        <dbReference type="Pfam" id="PF01370"/>
    </source>
</evidence>
<dbReference type="Gene3D" id="3.40.50.720">
    <property type="entry name" value="NAD(P)-binding Rossmann-like Domain"/>
    <property type="match status" value="1"/>
</dbReference>
<name>A0A0N8GSV8_9CHLR</name>
<dbReference type="PANTHER" id="PTHR10366:SF564">
    <property type="entry name" value="STEROL-4-ALPHA-CARBOXYLATE 3-DEHYDROGENASE, DECARBOXYLATING"/>
    <property type="match status" value="1"/>
</dbReference>
<dbReference type="GO" id="GO:0016616">
    <property type="term" value="F:oxidoreductase activity, acting on the CH-OH group of donors, NAD or NADP as acceptor"/>
    <property type="evidence" value="ECO:0007669"/>
    <property type="project" value="TreeGrafter"/>
</dbReference>
<dbReference type="Proteomes" id="UP000050277">
    <property type="component" value="Unassembled WGS sequence"/>
</dbReference>
<dbReference type="InterPro" id="IPR050425">
    <property type="entry name" value="NAD(P)_dehydrat-like"/>
</dbReference>
<evidence type="ECO:0000256" key="2">
    <source>
        <dbReference type="ARBA" id="ARBA00023445"/>
    </source>
</evidence>
<keyword evidence="5" id="KW-1185">Reference proteome</keyword>
<evidence type="ECO:0000313" key="5">
    <source>
        <dbReference type="Proteomes" id="UP000050277"/>
    </source>
</evidence>
<proteinExistence type="inferred from homology"/>
<dbReference type="PATRIC" id="fig|70996.4.peg.4788"/>
<dbReference type="Pfam" id="PF01370">
    <property type="entry name" value="Epimerase"/>
    <property type="match status" value="1"/>
</dbReference>